<dbReference type="InterPro" id="IPR058531">
    <property type="entry name" value="Baseplate_J_M"/>
</dbReference>
<dbReference type="Proteomes" id="UP001198220">
    <property type="component" value="Unassembled WGS sequence"/>
</dbReference>
<feature type="domain" description="Baseplate protein J-like barrel" evidence="2">
    <location>
        <begin position="114"/>
        <end position="192"/>
    </location>
</feature>
<protein>
    <submittedName>
        <fullName evidence="5">Baseplate J/gp47 family protein</fullName>
    </submittedName>
</protein>
<name>A0AAE3D8J8_9FIRM</name>
<comment type="similarity">
    <text evidence="1">Belongs to the Mu gp47/PBSX XkdT family.</text>
</comment>
<dbReference type="InterPro" id="IPR014507">
    <property type="entry name" value="Baseplate_assembly_J_pred"/>
</dbReference>
<dbReference type="Pfam" id="PF26078">
    <property type="entry name" value="Baseplate_J_M"/>
    <property type="match status" value="1"/>
</dbReference>
<dbReference type="PANTHER" id="PTHR37829:SF3">
    <property type="entry name" value="PROTEIN JAYE-RELATED"/>
    <property type="match status" value="1"/>
</dbReference>
<dbReference type="PANTHER" id="PTHR37829">
    <property type="entry name" value="PHAGE-LIKE ELEMENT PBSX PROTEIN XKDT"/>
    <property type="match status" value="1"/>
</dbReference>
<feature type="domain" description="Baseplate J-like C-terminal" evidence="4">
    <location>
        <begin position="294"/>
        <end position="372"/>
    </location>
</feature>
<keyword evidence="6" id="KW-1185">Reference proteome</keyword>
<dbReference type="InterPro" id="IPR006949">
    <property type="entry name" value="Barrel_Baseplate_J-like"/>
</dbReference>
<evidence type="ECO:0000259" key="3">
    <source>
        <dbReference type="Pfam" id="PF26078"/>
    </source>
</evidence>
<dbReference type="Pfam" id="PF26079">
    <property type="entry name" value="Baseplate_J_C"/>
    <property type="match status" value="1"/>
</dbReference>
<evidence type="ECO:0000256" key="1">
    <source>
        <dbReference type="ARBA" id="ARBA00038087"/>
    </source>
</evidence>
<evidence type="ECO:0000313" key="6">
    <source>
        <dbReference type="Proteomes" id="UP001198220"/>
    </source>
</evidence>
<dbReference type="EMBL" id="JAJEPS010000001">
    <property type="protein sequence ID" value="MCC2124788.1"/>
    <property type="molecule type" value="Genomic_DNA"/>
</dbReference>
<dbReference type="InterPro" id="IPR052399">
    <property type="entry name" value="Phage_Baseplate_Assmbl_Protein"/>
</dbReference>
<reference evidence="5 6" key="1">
    <citation type="submission" date="2021-10" db="EMBL/GenBank/DDBJ databases">
        <title>Anaerobic single-cell dispensing facilitates the cultivation of human gut bacteria.</title>
        <authorList>
            <person name="Afrizal A."/>
        </authorList>
    </citation>
    <scope>NUCLEOTIDE SEQUENCE [LARGE SCALE GENOMIC DNA]</scope>
    <source>
        <strain evidence="5 6">CLA-AA-H276</strain>
    </source>
</reference>
<evidence type="ECO:0000259" key="2">
    <source>
        <dbReference type="Pfam" id="PF04865"/>
    </source>
</evidence>
<dbReference type="Pfam" id="PF04865">
    <property type="entry name" value="Baseplate_J"/>
    <property type="match status" value="1"/>
</dbReference>
<sequence>MSIVTENFPDISFIDDATVEETMNQMIADYQEKYKELTGKDISLGQADPYRLIMYACTMQIYQAMQYADYAGKMSFLKYASGDYLDNLAALRGISRRQAAAASTVLQFSIETEYPFAVAILAGCRVTNGNDLFFATDEYAEIKAGEKQVTVSATCTQTGVQGNDFAPGELNVVVNTLPYVVTVTNTVTTYGGADIEDDDSLRDRIYSVPDTYSTAGPDGAYEYFAKESDTSISDVVVQTPSPGEVVVYVICDGGKLPEEALLQKVSEHLNDRKIRPLTDHVTIRAPEKKEYDIDFTYYIANSQKTAAGTIQAAVNTAIEVYNSWQTEKIGRDINPSYLIQKIMEAGAKRVDVRSPVYTVLNNSTIAMAGTVNAMYGGIEDD</sequence>
<dbReference type="RefSeq" id="WP_308458343.1">
    <property type="nucleotide sequence ID" value="NZ_JAJEPS010000001.1"/>
</dbReference>
<dbReference type="AlphaFoldDB" id="A0AAE3D8J8"/>
<gene>
    <name evidence="5" type="ORF">LKD36_01190</name>
</gene>
<evidence type="ECO:0000259" key="4">
    <source>
        <dbReference type="Pfam" id="PF26079"/>
    </source>
</evidence>
<accession>A0AAE3D8J8</accession>
<comment type="caution">
    <text evidence="5">The sequence shown here is derived from an EMBL/GenBank/DDBJ whole genome shotgun (WGS) entry which is preliminary data.</text>
</comment>
<dbReference type="PIRSF" id="PIRSF020481">
    <property type="entry name" value="BAP"/>
    <property type="match status" value="1"/>
</dbReference>
<dbReference type="InterPro" id="IPR058530">
    <property type="entry name" value="Baseplate_J-like_C"/>
</dbReference>
<feature type="domain" description="Baseplate J-like central" evidence="3">
    <location>
        <begin position="213"/>
        <end position="284"/>
    </location>
</feature>
<proteinExistence type="inferred from homology"/>
<evidence type="ECO:0000313" key="5">
    <source>
        <dbReference type="EMBL" id="MCC2124788.1"/>
    </source>
</evidence>
<organism evidence="5 6">
    <name type="scientific">Hominiventricola filiformis</name>
    <dbReference type="NCBI Taxonomy" id="2885352"/>
    <lineage>
        <taxon>Bacteria</taxon>
        <taxon>Bacillati</taxon>
        <taxon>Bacillota</taxon>
        <taxon>Clostridia</taxon>
        <taxon>Lachnospirales</taxon>
        <taxon>Lachnospiraceae</taxon>
        <taxon>Hominiventricola</taxon>
    </lineage>
</organism>